<comment type="caution">
    <text evidence="1">The sequence shown here is derived from an EMBL/GenBank/DDBJ whole genome shotgun (WGS) entry which is preliminary data.</text>
</comment>
<dbReference type="OrthoDB" id="9803285at2"/>
<dbReference type="InterPro" id="IPR022208">
    <property type="entry name" value="DUF3737"/>
</dbReference>
<accession>E9SF68</accession>
<sequence>MNVIENKTFDNERALYNIQHTIVKGCTFAGPADGESVLKETRDIVIDDCSFSLRYPIWHARKYELKNSRLDDKTRAALWYSDDGVIEHTEIRGVKALRECRGTVIRGCDIESVEFGWKTADTSITDTRIVSEYIFLDASDIEIERLDFKGKYSFQYVEGLVIKNSVLDTKDAFWHAKNVTVTDSVIKGEYLAWFSEGLTLIRCKIIGTQPLCYCKDLKLIDCEMEDCDLSFEYSDVQADVKGHIDSVKNPHSGSITADSIGEIINEDSIMECCAVVTDRSKN</sequence>
<dbReference type="RefSeq" id="WP_002851596.1">
    <property type="nucleotide sequence ID" value="NZ_ADKM02000112.1"/>
</dbReference>
<dbReference type="eggNOG" id="COG5434">
    <property type="taxonomic scope" value="Bacteria"/>
</dbReference>
<dbReference type="InterPro" id="IPR012334">
    <property type="entry name" value="Pectin_lyas_fold"/>
</dbReference>
<dbReference type="SUPFAM" id="SSF51126">
    <property type="entry name" value="Pectin lyase-like"/>
    <property type="match status" value="2"/>
</dbReference>
<dbReference type="AlphaFoldDB" id="E9SF68"/>
<proteinExistence type="predicted"/>
<dbReference type="Pfam" id="PF12541">
    <property type="entry name" value="DUF3737"/>
    <property type="match status" value="1"/>
</dbReference>
<dbReference type="STRING" id="246199.CUS_5280"/>
<keyword evidence="2" id="KW-1185">Reference proteome</keyword>
<gene>
    <name evidence="1" type="ORF">CUS_5280</name>
</gene>
<evidence type="ECO:0008006" key="3">
    <source>
        <dbReference type="Google" id="ProtNLM"/>
    </source>
</evidence>
<protein>
    <recommendedName>
        <fullName evidence="3">DUF3737 domain-containing protein</fullName>
    </recommendedName>
</protein>
<organism evidence="1 2">
    <name type="scientific">Ruminococcus albus 8</name>
    <dbReference type="NCBI Taxonomy" id="246199"/>
    <lineage>
        <taxon>Bacteria</taxon>
        <taxon>Bacillati</taxon>
        <taxon>Bacillota</taxon>
        <taxon>Clostridia</taxon>
        <taxon>Eubacteriales</taxon>
        <taxon>Oscillospiraceae</taxon>
        <taxon>Ruminococcus</taxon>
    </lineage>
</organism>
<dbReference type="EMBL" id="ADKM02000112">
    <property type="protein sequence ID" value="EGC02062.1"/>
    <property type="molecule type" value="Genomic_DNA"/>
</dbReference>
<evidence type="ECO:0000313" key="1">
    <source>
        <dbReference type="EMBL" id="EGC02062.1"/>
    </source>
</evidence>
<dbReference type="Proteomes" id="UP000004259">
    <property type="component" value="Unassembled WGS sequence"/>
</dbReference>
<evidence type="ECO:0000313" key="2">
    <source>
        <dbReference type="Proteomes" id="UP000004259"/>
    </source>
</evidence>
<dbReference type="InterPro" id="IPR011050">
    <property type="entry name" value="Pectin_lyase_fold/virulence"/>
</dbReference>
<name>E9SF68_RUMAL</name>
<reference evidence="1 2" key="1">
    <citation type="submission" date="2011-02" db="EMBL/GenBank/DDBJ databases">
        <authorList>
            <person name="Nelson K.E."/>
            <person name="Sutton G."/>
            <person name="Torralba M."/>
            <person name="Durkin S."/>
            <person name="Harkins D."/>
            <person name="Montgomery R."/>
            <person name="Ziemer C."/>
            <person name="Klaassens E."/>
            <person name="Ocuiv P."/>
            <person name="Morrison M."/>
        </authorList>
    </citation>
    <scope>NUCLEOTIDE SEQUENCE [LARGE SCALE GENOMIC DNA]</scope>
    <source>
        <strain evidence="1 2">8</strain>
    </source>
</reference>
<dbReference type="Gene3D" id="2.160.20.10">
    <property type="entry name" value="Single-stranded right-handed beta-helix, Pectin lyase-like"/>
    <property type="match status" value="1"/>
</dbReference>